<sequence length="719" mass="80684">MEKSAFEIYLDASVQRFRTDLLAAFDGRLDRLDRPSSNALTTSTDDHADHTPSLPRIHEELFALPFESEDASSTNSASVQALKSLKSSKSRRTGSFDSTVQKEPAAGHRLQLRLGAFQVKKADTITASQLHDAVEALGLTRYSVQDMEDFLRQMATYISLSFEESAATTGLTPVWTWPLEDACVSPFSPSQTPFTSEGIRTYDTKFTRNNVAHPSAVPVKALKDLFLTDAHSVLRRKIFDNKGYKQFQAMQEILLAGDANRLVAELTFVRINDLAAPPDEAAHPLAFLEHVITFVIIANAVCLGFMADPRYGDWNGWQFVELFFAVFLLIEILVRSYAEGCSLYWCGAERWWNFFDMTLASLSWIDLLISQLESQSSELFVASFLRICRLIRLVRVMRIFRLKAFKELRLMIKGLLAGLWTLLLSFTLLFSVLYLIAGFTTVAIGGENPKTAALGLRDQFLTIPDSMFTAFRCFTGDCNSDQGEPIASLLFHEYKLPFMICFVISYMLVAMGIFNVILAVCLHLHELQAAKETEALTAEQHARESIRIARTTRELLKKFAAFQKTFQNDSNEPVSESSMGDLNFMDEEIKEDLSITKECFLMVIQDRTVQILMDQLDLPPDRANLFEIIDADGSGTLHVGELVHGLLQIRGEVKKSDTVAPLLATKAVQQMVQDNGEETKKMFAKLELHINEQLKGIQKQLGLLPKSLSANPMSRTAQV</sequence>
<dbReference type="Proteomes" id="UP001642484">
    <property type="component" value="Unassembled WGS sequence"/>
</dbReference>
<feature type="transmembrane region" description="Helical" evidence="14">
    <location>
        <begin position="319"/>
        <end position="338"/>
    </location>
</feature>
<keyword evidence="9" id="KW-0406">Ion transport</keyword>
<keyword evidence="8 14" id="KW-1133">Transmembrane helix</keyword>
<evidence type="ECO:0000256" key="1">
    <source>
        <dbReference type="ARBA" id="ARBA00004141"/>
    </source>
</evidence>
<protein>
    <recommendedName>
        <fullName evidence="15">Ion transport domain-containing protein</fullName>
    </recommendedName>
</protein>
<keyword evidence="11" id="KW-0325">Glycoprotein</keyword>
<dbReference type="PANTHER" id="PTHR45628:SF7">
    <property type="entry name" value="VOLTAGE-DEPENDENT CALCIUM CHANNEL TYPE A SUBUNIT ALPHA-1"/>
    <property type="match status" value="1"/>
</dbReference>
<keyword evidence="4" id="KW-0107">Calcium channel</keyword>
<evidence type="ECO:0000256" key="8">
    <source>
        <dbReference type="ARBA" id="ARBA00022989"/>
    </source>
</evidence>
<keyword evidence="7" id="KW-0851">Voltage-gated channel</keyword>
<dbReference type="InterPro" id="IPR027359">
    <property type="entry name" value="Volt_channel_dom_sf"/>
</dbReference>
<feature type="domain" description="Ion transport" evidence="15">
    <location>
        <begin position="287"/>
        <end position="525"/>
    </location>
</feature>
<evidence type="ECO:0000256" key="13">
    <source>
        <dbReference type="SAM" id="MobiDB-lite"/>
    </source>
</evidence>
<evidence type="ECO:0000313" key="17">
    <source>
        <dbReference type="Proteomes" id="UP001642484"/>
    </source>
</evidence>
<feature type="transmembrane region" description="Helical" evidence="14">
    <location>
        <begin position="496"/>
        <end position="522"/>
    </location>
</feature>
<keyword evidence="5 14" id="KW-0812">Transmembrane</keyword>
<gene>
    <name evidence="16" type="ORF">CCMP2556_LOCUS54215</name>
</gene>
<feature type="transmembrane region" description="Helical" evidence="14">
    <location>
        <begin position="287"/>
        <end position="307"/>
    </location>
</feature>
<keyword evidence="3" id="KW-0109">Calcium transport</keyword>
<keyword evidence="2" id="KW-0813">Transport</keyword>
<evidence type="ECO:0000259" key="15">
    <source>
        <dbReference type="Pfam" id="PF00520"/>
    </source>
</evidence>
<evidence type="ECO:0000256" key="2">
    <source>
        <dbReference type="ARBA" id="ARBA00022448"/>
    </source>
</evidence>
<evidence type="ECO:0000256" key="5">
    <source>
        <dbReference type="ARBA" id="ARBA00022692"/>
    </source>
</evidence>
<feature type="region of interest" description="Disordered" evidence="13">
    <location>
        <begin position="33"/>
        <end position="52"/>
    </location>
</feature>
<accession>A0ABP0SW78</accession>
<evidence type="ECO:0000256" key="6">
    <source>
        <dbReference type="ARBA" id="ARBA00022837"/>
    </source>
</evidence>
<evidence type="ECO:0000256" key="7">
    <source>
        <dbReference type="ARBA" id="ARBA00022882"/>
    </source>
</evidence>
<comment type="caution">
    <text evidence="16">The sequence shown here is derived from an EMBL/GenBank/DDBJ whole genome shotgun (WGS) entry which is preliminary data.</text>
</comment>
<evidence type="ECO:0000256" key="4">
    <source>
        <dbReference type="ARBA" id="ARBA00022673"/>
    </source>
</evidence>
<dbReference type="EMBL" id="CAXAMN010028484">
    <property type="protein sequence ID" value="CAK9116707.1"/>
    <property type="molecule type" value="Genomic_DNA"/>
</dbReference>
<dbReference type="InterPro" id="IPR050599">
    <property type="entry name" value="VDCC_alpha-1_subunit"/>
</dbReference>
<proteinExistence type="predicted"/>
<comment type="subcellular location">
    <subcellularLocation>
        <location evidence="1">Membrane</location>
        <topology evidence="1">Multi-pass membrane protein</topology>
    </subcellularLocation>
</comment>
<evidence type="ECO:0000313" key="16">
    <source>
        <dbReference type="EMBL" id="CAK9116707.1"/>
    </source>
</evidence>
<evidence type="ECO:0000256" key="10">
    <source>
        <dbReference type="ARBA" id="ARBA00023136"/>
    </source>
</evidence>
<dbReference type="PANTHER" id="PTHR45628">
    <property type="entry name" value="VOLTAGE-DEPENDENT CALCIUM CHANNEL TYPE A SUBUNIT ALPHA-1"/>
    <property type="match status" value="1"/>
</dbReference>
<dbReference type="SUPFAM" id="SSF81324">
    <property type="entry name" value="Voltage-gated potassium channels"/>
    <property type="match status" value="1"/>
</dbReference>
<keyword evidence="6" id="KW-0106">Calcium</keyword>
<dbReference type="InterPro" id="IPR005821">
    <property type="entry name" value="Ion_trans_dom"/>
</dbReference>
<dbReference type="Gene3D" id="1.10.287.70">
    <property type="match status" value="1"/>
</dbReference>
<evidence type="ECO:0000256" key="9">
    <source>
        <dbReference type="ARBA" id="ARBA00023065"/>
    </source>
</evidence>
<evidence type="ECO:0000256" key="14">
    <source>
        <dbReference type="SAM" id="Phobius"/>
    </source>
</evidence>
<organism evidence="16 17">
    <name type="scientific">Durusdinium trenchii</name>
    <dbReference type="NCBI Taxonomy" id="1381693"/>
    <lineage>
        <taxon>Eukaryota</taxon>
        <taxon>Sar</taxon>
        <taxon>Alveolata</taxon>
        <taxon>Dinophyceae</taxon>
        <taxon>Suessiales</taxon>
        <taxon>Symbiodiniaceae</taxon>
        <taxon>Durusdinium</taxon>
    </lineage>
</organism>
<evidence type="ECO:0000256" key="3">
    <source>
        <dbReference type="ARBA" id="ARBA00022568"/>
    </source>
</evidence>
<keyword evidence="17" id="KW-1185">Reference proteome</keyword>
<reference evidence="16 17" key="1">
    <citation type="submission" date="2024-02" db="EMBL/GenBank/DDBJ databases">
        <authorList>
            <person name="Chen Y."/>
            <person name="Shah S."/>
            <person name="Dougan E. K."/>
            <person name="Thang M."/>
            <person name="Chan C."/>
        </authorList>
    </citation>
    <scope>NUCLEOTIDE SEQUENCE [LARGE SCALE GENOMIC DNA]</scope>
</reference>
<evidence type="ECO:0000256" key="12">
    <source>
        <dbReference type="ARBA" id="ARBA00023303"/>
    </source>
</evidence>
<dbReference type="Pfam" id="PF00520">
    <property type="entry name" value="Ion_trans"/>
    <property type="match status" value="1"/>
</dbReference>
<keyword evidence="10 14" id="KW-0472">Membrane</keyword>
<feature type="transmembrane region" description="Helical" evidence="14">
    <location>
        <begin position="415"/>
        <end position="437"/>
    </location>
</feature>
<evidence type="ECO:0000256" key="11">
    <source>
        <dbReference type="ARBA" id="ARBA00023180"/>
    </source>
</evidence>
<feature type="region of interest" description="Disordered" evidence="13">
    <location>
        <begin position="83"/>
        <end position="104"/>
    </location>
</feature>
<dbReference type="Gene3D" id="1.20.120.350">
    <property type="entry name" value="Voltage-gated potassium channels. Chain C"/>
    <property type="match status" value="1"/>
</dbReference>
<name>A0ABP0SW78_9DINO</name>
<keyword evidence="12" id="KW-0407">Ion channel</keyword>